<dbReference type="Gene3D" id="3.20.80.10">
    <property type="entry name" value="Regulatory factor, effector binding domain"/>
    <property type="match status" value="1"/>
</dbReference>
<reference evidence="2" key="2">
    <citation type="submission" date="2021-04" db="EMBL/GenBank/DDBJ databases">
        <authorList>
            <person name="Gilroy R."/>
        </authorList>
    </citation>
    <scope>NUCLEOTIDE SEQUENCE</scope>
    <source>
        <strain evidence="2">ChiGjej1B1-14440</strain>
    </source>
</reference>
<organism evidence="2 3">
    <name type="scientific">Candidatus Erysipelatoclostridium merdavium</name>
    <dbReference type="NCBI Taxonomy" id="2838566"/>
    <lineage>
        <taxon>Bacteria</taxon>
        <taxon>Bacillati</taxon>
        <taxon>Bacillota</taxon>
        <taxon>Erysipelotrichia</taxon>
        <taxon>Erysipelotrichales</taxon>
        <taxon>Erysipelotrichales incertae sedis</taxon>
    </lineage>
</organism>
<dbReference type="SUPFAM" id="SSF55136">
    <property type="entry name" value="Probable bacterial effector-binding domain"/>
    <property type="match status" value="1"/>
</dbReference>
<evidence type="ECO:0000313" key="3">
    <source>
        <dbReference type="Proteomes" id="UP000886724"/>
    </source>
</evidence>
<accession>A0A9D1XJY9</accession>
<name>A0A9D1XJY9_9FIRM</name>
<evidence type="ECO:0000313" key="2">
    <source>
        <dbReference type="EMBL" id="HIX80526.1"/>
    </source>
</evidence>
<dbReference type="InterPro" id="IPR029442">
    <property type="entry name" value="GyrI-like"/>
</dbReference>
<gene>
    <name evidence="2" type="ORF">H9980_00940</name>
</gene>
<evidence type="ECO:0000259" key="1">
    <source>
        <dbReference type="Pfam" id="PF06445"/>
    </source>
</evidence>
<dbReference type="Pfam" id="PF06445">
    <property type="entry name" value="GyrI-like"/>
    <property type="match status" value="1"/>
</dbReference>
<dbReference type="AlphaFoldDB" id="A0A9D1XJY9"/>
<feature type="domain" description="GyrI-like small molecule binding" evidence="1">
    <location>
        <begin position="19"/>
        <end position="210"/>
    </location>
</feature>
<dbReference type="InterPro" id="IPR008319">
    <property type="entry name" value="GyrI-like_CCH_Lin2189-like"/>
</dbReference>
<dbReference type="EMBL" id="DXET01000027">
    <property type="protein sequence ID" value="HIX80526.1"/>
    <property type="molecule type" value="Genomic_DNA"/>
</dbReference>
<dbReference type="InterPro" id="IPR011256">
    <property type="entry name" value="Reg_factor_effector_dom_sf"/>
</dbReference>
<sequence length="210" mass="24796">MKKLDYKKEYRDLYLPKRKPMLIDVPKISYVTVDGKGNPNNSVEYQEALELLYGISFTIKMSKMTEDKIPGYFEYVVPPLEGLWWCEDGTINMQNIDKDQFCWKSMIRLPEFVDEKVFNHAKKLLKNKKPAINIDKVKYEVIKEGKCVQIMHIGSYDEEQVSIDKIDAFLKANNLKADFNEQRKHHEIYLSDPRRCKKENLKTVIRIPVK</sequence>
<dbReference type="PIRSF" id="PIRSF031644">
    <property type="entry name" value="UCP031644"/>
    <property type="match status" value="1"/>
</dbReference>
<proteinExistence type="predicted"/>
<reference evidence="2" key="1">
    <citation type="journal article" date="2021" name="PeerJ">
        <title>Extensive microbial diversity within the chicken gut microbiome revealed by metagenomics and culture.</title>
        <authorList>
            <person name="Gilroy R."/>
            <person name="Ravi A."/>
            <person name="Getino M."/>
            <person name="Pursley I."/>
            <person name="Horton D.L."/>
            <person name="Alikhan N.F."/>
            <person name="Baker D."/>
            <person name="Gharbi K."/>
            <person name="Hall N."/>
            <person name="Watson M."/>
            <person name="Adriaenssens E.M."/>
            <person name="Foster-Nyarko E."/>
            <person name="Jarju S."/>
            <person name="Secka A."/>
            <person name="Antonio M."/>
            <person name="Oren A."/>
            <person name="Chaudhuri R.R."/>
            <person name="La Ragione R."/>
            <person name="Hildebrand F."/>
            <person name="Pallen M.J."/>
        </authorList>
    </citation>
    <scope>NUCLEOTIDE SEQUENCE</scope>
    <source>
        <strain evidence="2">ChiGjej1B1-14440</strain>
    </source>
</reference>
<dbReference type="Proteomes" id="UP000886724">
    <property type="component" value="Unassembled WGS sequence"/>
</dbReference>
<comment type="caution">
    <text evidence="2">The sequence shown here is derived from an EMBL/GenBank/DDBJ whole genome shotgun (WGS) entry which is preliminary data.</text>
</comment>
<protein>
    <submittedName>
        <fullName evidence="2">GyrI-like domain-containing protein</fullName>
    </submittedName>
</protein>